<feature type="region of interest" description="Disordered" evidence="1">
    <location>
        <begin position="151"/>
        <end position="205"/>
    </location>
</feature>
<proteinExistence type="predicted"/>
<feature type="compositionally biased region" description="Low complexity" evidence="1">
    <location>
        <begin position="1"/>
        <end position="13"/>
    </location>
</feature>
<dbReference type="AlphaFoldDB" id="A0A0C2SME7"/>
<organism evidence="2 3">
    <name type="scientific">Amanita muscaria (strain Koide BX008)</name>
    <dbReference type="NCBI Taxonomy" id="946122"/>
    <lineage>
        <taxon>Eukaryota</taxon>
        <taxon>Fungi</taxon>
        <taxon>Dikarya</taxon>
        <taxon>Basidiomycota</taxon>
        <taxon>Agaricomycotina</taxon>
        <taxon>Agaricomycetes</taxon>
        <taxon>Agaricomycetidae</taxon>
        <taxon>Agaricales</taxon>
        <taxon>Pluteineae</taxon>
        <taxon>Amanitaceae</taxon>
        <taxon>Amanita</taxon>
    </lineage>
</organism>
<protein>
    <submittedName>
        <fullName evidence="2">Uncharacterized protein</fullName>
    </submittedName>
</protein>
<reference evidence="2 3" key="1">
    <citation type="submission" date="2014-04" db="EMBL/GenBank/DDBJ databases">
        <title>Evolutionary Origins and Diversification of the Mycorrhizal Mutualists.</title>
        <authorList>
            <consortium name="DOE Joint Genome Institute"/>
            <consortium name="Mycorrhizal Genomics Consortium"/>
            <person name="Kohler A."/>
            <person name="Kuo A."/>
            <person name="Nagy L.G."/>
            <person name="Floudas D."/>
            <person name="Copeland A."/>
            <person name="Barry K.W."/>
            <person name="Cichocki N."/>
            <person name="Veneault-Fourrey C."/>
            <person name="LaButti K."/>
            <person name="Lindquist E.A."/>
            <person name="Lipzen A."/>
            <person name="Lundell T."/>
            <person name="Morin E."/>
            <person name="Murat C."/>
            <person name="Riley R."/>
            <person name="Ohm R."/>
            <person name="Sun H."/>
            <person name="Tunlid A."/>
            <person name="Henrissat B."/>
            <person name="Grigoriev I.V."/>
            <person name="Hibbett D.S."/>
            <person name="Martin F."/>
        </authorList>
    </citation>
    <scope>NUCLEOTIDE SEQUENCE [LARGE SCALE GENOMIC DNA]</scope>
    <source>
        <strain evidence="2 3">Koide BX008</strain>
    </source>
</reference>
<keyword evidence="3" id="KW-1185">Reference proteome</keyword>
<evidence type="ECO:0000313" key="3">
    <source>
        <dbReference type="Proteomes" id="UP000054549"/>
    </source>
</evidence>
<evidence type="ECO:0000313" key="2">
    <source>
        <dbReference type="EMBL" id="KIL64415.1"/>
    </source>
</evidence>
<dbReference type="EMBL" id="KN818249">
    <property type="protein sequence ID" value="KIL64415.1"/>
    <property type="molecule type" value="Genomic_DNA"/>
</dbReference>
<accession>A0A0C2SME7</accession>
<gene>
    <name evidence="2" type="ORF">M378DRAFT_163153</name>
</gene>
<dbReference type="InParanoid" id="A0A0C2SME7"/>
<feature type="compositionally biased region" description="Polar residues" evidence="1">
    <location>
        <begin position="172"/>
        <end position="194"/>
    </location>
</feature>
<feature type="compositionally biased region" description="Polar residues" evidence="1">
    <location>
        <begin position="28"/>
        <end position="48"/>
    </location>
</feature>
<dbReference type="OrthoDB" id="3256438at2759"/>
<sequence>MSLLRFSLLSSPSRSKKRDPSPSPDTNPRPSKTPRLSPSAANKQSMSTRLRRTDSHLSLSALCAPPAINPPPPVPLPPVTTTTAVPMPQPSASFTNTPASSSSSSSSPIPYTRTLWYYKEQRQKSKALVHSGAPEQDPLFLYFANALLSHQSKEQQQQPQQVQPSVLPLTPIGSSSRGIRITQNTNFKAPQQQFPAKPKKTKQRKAIPRFRPAFVPVSSPLVPRPHTSSSLYNMRPAFADDSRPMVPRARRAPDLYRFAIKACMRQSQQGQQLLSLGPRLACKLGDATQELENIVALESGQPLQPLQTSTQKPPSRPLRPLVRTESYADLSIFIQSPNPVPAAAAPAQIRTHDVRMAHVHGEDDCSSDHEDFEMFDLTS</sequence>
<feature type="compositionally biased region" description="Pro residues" evidence="1">
    <location>
        <begin position="67"/>
        <end position="78"/>
    </location>
</feature>
<name>A0A0C2SME7_AMAMK</name>
<dbReference type="HOGENOM" id="CLU_729519_0_0_1"/>
<feature type="compositionally biased region" description="Low complexity" evidence="1">
    <location>
        <begin position="151"/>
        <end position="169"/>
    </location>
</feature>
<evidence type="ECO:0000256" key="1">
    <source>
        <dbReference type="SAM" id="MobiDB-lite"/>
    </source>
</evidence>
<dbReference type="Proteomes" id="UP000054549">
    <property type="component" value="Unassembled WGS sequence"/>
</dbReference>
<feature type="region of interest" description="Disordered" evidence="1">
    <location>
        <begin position="1"/>
        <end position="109"/>
    </location>
</feature>